<dbReference type="PANTHER" id="PTHR43553">
    <property type="entry name" value="HEAVY METAL TRANSPORTER"/>
    <property type="match status" value="1"/>
</dbReference>
<dbReference type="OrthoDB" id="501320at2"/>
<comment type="function">
    <text evidence="10">Probably part of an ABC transporter complex. Responsible for energy coupling to the transport system.</text>
</comment>
<reference evidence="12 13" key="1">
    <citation type="journal article" date="2015" name="Genome Announc.">
        <title>Expanding the biotechnology potential of lactobacilli through comparative genomics of 213 strains and associated genera.</title>
        <authorList>
            <person name="Sun Z."/>
            <person name="Harris H.M."/>
            <person name="McCann A."/>
            <person name="Guo C."/>
            <person name="Argimon S."/>
            <person name="Zhang W."/>
            <person name="Yang X."/>
            <person name="Jeffery I.B."/>
            <person name="Cooney J.C."/>
            <person name="Kagawa T.F."/>
            <person name="Liu W."/>
            <person name="Song Y."/>
            <person name="Salvetti E."/>
            <person name="Wrobel A."/>
            <person name="Rasinkangas P."/>
            <person name="Parkhill J."/>
            <person name="Rea M.C."/>
            <person name="O'Sullivan O."/>
            <person name="Ritari J."/>
            <person name="Douillard F.P."/>
            <person name="Paul Ross R."/>
            <person name="Yang R."/>
            <person name="Briner A.E."/>
            <person name="Felis G.E."/>
            <person name="de Vos W.M."/>
            <person name="Barrangou R."/>
            <person name="Klaenhammer T.R."/>
            <person name="Caufield P.W."/>
            <person name="Cui Y."/>
            <person name="Zhang H."/>
            <person name="O'Toole P.W."/>
        </authorList>
    </citation>
    <scope>NUCLEOTIDE SEQUENCE [LARGE SCALE GENOMIC DNA]</scope>
    <source>
        <strain evidence="12 13">DSM 20410</strain>
    </source>
</reference>
<dbReference type="InterPro" id="IPR003593">
    <property type="entry name" value="AAA+_ATPase"/>
</dbReference>
<dbReference type="Pfam" id="PF12558">
    <property type="entry name" value="DUF3744"/>
    <property type="match status" value="1"/>
</dbReference>
<keyword evidence="7" id="KW-0067">ATP-binding</keyword>
<evidence type="ECO:0000259" key="11">
    <source>
        <dbReference type="PROSITE" id="PS50893"/>
    </source>
</evidence>
<comment type="subcellular location">
    <subcellularLocation>
        <location evidence="1">Cell membrane</location>
        <topology evidence="1">Peripheral membrane protein</topology>
    </subcellularLocation>
</comment>
<sequence length="574" mass="63604">MENETSRAILKLDNVTFKYEAQKEPTLKNINLEVQAGEFIVIAGASGSGKSTLGRLISGLIPEAFPGTLTGELYFDGQRINDESIFKRSQKIGTVLQDVNAQFVGLSVAEDIAFALENDEVGETDMHAAVAAWASRLDLGDKLQLAPQQLSGGQKQRTAMAGVLIDESPVLLLDEPLASLDEASGQEMLGLLERLRTEQGITIILIEHRLADVLQYKIDRVVLLDEGEIVQDAPPVEILQEARLPQYGLAEPLYVQLLRAANIELRELSQLTQPQTVLGPQLQQQIEEYLAQLPNHETTQITEPLLTVTDLSFSYDQNQPLFDHLNFSLRKSEIVTLVGKNGSGKSTLINILTGFIENKNVGGTLTLAETDLRTLSIKERAERMGYVIQDPNLMLTQPTVFDEVASGLRLRNVSDSEIAERVVPLLELAGLYSMRNWPTDSLSYGQKKRLSIITILVLNPDILILDEPTAGQDAENANRLMDFVRDLQQSYGLTILLVTHDLGLMSYIADRTVVLVDGQIMADTDPIRLLQQPDVLTHAHLAPTSLDVFLTSHHMVANQQVYRELHKREVAHES</sequence>
<dbReference type="GO" id="GO:0005524">
    <property type="term" value="F:ATP binding"/>
    <property type="evidence" value="ECO:0007669"/>
    <property type="project" value="UniProtKB-KW"/>
</dbReference>
<dbReference type="Pfam" id="PF00005">
    <property type="entry name" value="ABC_tran"/>
    <property type="match status" value="2"/>
</dbReference>
<dbReference type="GO" id="GO:0016887">
    <property type="term" value="F:ATP hydrolysis activity"/>
    <property type="evidence" value="ECO:0007669"/>
    <property type="project" value="InterPro"/>
</dbReference>
<evidence type="ECO:0000256" key="6">
    <source>
        <dbReference type="ARBA" id="ARBA00022741"/>
    </source>
</evidence>
<dbReference type="Proteomes" id="UP000051992">
    <property type="component" value="Unassembled WGS sequence"/>
</dbReference>
<dbReference type="EMBL" id="JQBM01000001">
    <property type="protein sequence ID" value="KRN46975.1"/>
    <property type="molecule type" value="Genomic_DNA"/>
</dbReference>
<evidence type="ECO:0000313" key="13">
    <source>
        <dbReference type="Proteomes" id="UP000051992"/>
    </source>
</evidence>
<dbReference type="SUPFAM" id="SSF52540">
    <property type="entry name" value="P-loop containing nucleoside triphosphate hydrolases"/>
    <property type="match status" value="2"/>
</dbReference>
<dbReference type="InterPro" id="IPR022216">
    <property type="entry name" value="ABC_Co_transporter"/>
</dbReference>
<dbReference type="PANTHER" id="PTHR43553:SF26">
    <property type="entry name" value="ABC TRANSPORTER ATP-BINDING PROTEIN BC_2655-RELATED"/>
    <property type="match status" value="1"/>
</dbReference>
<comment type="caution">
    <text evidence="12">The sequence shown here is derived from an EMBL/GenBank/DDBJ whole genome shotgun (WGS) entry which is preliminary data.</text>
</comment>
<evidence type="ECO:0000256" key="3">
    <source>
        <dbReference type="ARBA" id="ARBA00022448"/>
    </source>
</evidence>
<keyword evidence="6" id="KW-0547">Nucleotide-binding</keyword>
<evidence type="ECO:0000256" key="1">
    <source>
        <dbReference type="ARBA" id="ARBA00004202"/>
    </source>
</evidence>
<dbReference type="PROSITE" id="PS50893">
    <property type="entry name" value="ABC_TRANSPORTER_2"/>
    <property type="match status" value="2"/>
</dbReference>
<dbReference type="CDD" id="cd03225">
    <property type="entry name" value="ABC_cobalt_CbiO_domain1"/>
    <property type="match status" value="2"/>
</dbReference>
<dbReference type="AlphaFoldDB" id="A0A0R2H2F9"/>
<dbReference type="GO" id="GO:0042626">
    <property type="term" value="F:ATPase-coupled transmembrane transporter activity"/>
    <property type="evidence" value="ECO:0007669"/>
    <property type="project" value="TreeGrafter"/>
</dbReference>
<dbReference type="Gene3D" id="3.40.50.300">
    <property type="entry name" value="P-loop containing nucleotide triphosphate hydrolases"/>
    <property type="match status" value="2"/>
</dbReference>
<dbReference type="InterPro" id="IPR003439">
    <property type="entry name" value="ABC_transporter-like_ATP-bd"/>
</dbReference>
<evidence type="ECO:0000256" key="7">
    <source>
        <dbReference type="ARBA" id="ARBA00022840"/>
    </source>
</evidence>
<dbReference type="RefSeq" id="WP_057743886.1">
    <property type="nucleotide sequence ID" value="NZ_BJLU01000001.1"/>
</dbReference>
<keyword evidence="9" id="KW-0472">Membrane</keyword>
<gene>
    <name evidence="12" type="ORF">IV50_GL000242</name>
</gene>
<accession>A0A0R2H2F9</accession>
<evidence type="ECO:0000256" key="2">
    <source>
        <dbReference type="ARBA" id="ARBA00005417"/>
    </source>
</evidence>
<dbReference type="PROSITE" id="PS00211">
    <property type="entry name" value="ABC_TRANSPORTER_1"/>
    <property type="match status" value="1"/>
</dbReference>
<keyword evidence="5" id="KW-0677">Repeat</keyword>
<dbReference type="PATRIC" id="fig|1629.5.peg.246"/>
<keyword evidence="3" id="KW-0813">Transport</keyword>
<evidence type="ECO:0000256" key="5">
    <source>
        <dbReference type="ARBA" id="ARBA00022737"/>
    </source>
</evidence>
<feature type="domain" description="ABC transporter" evidence="11">
    <location>
        <begin position="10"/>
        <end position="251"/>
    </location>
</feature>
<keyword evidence="8" id="KW-1278">Translocase</keyword>
<dbReference type="InterPro" id="IPR015856">
    <property type="entry name" value="ABC_transpr_CbiO/EcfA_su"/>
</dbReference>
<comment type="similarity">
    <text evidence="2">Belongs to the ABC transporter superfamily.</text>
</comment>
<dbReference type="InterPro" id="IPR050095">
    <property type="entry name" value="ECF_ABC_transporter_ATP-bd"/>
</dbReference>
<dbReference type="NCBIfam" id="NF010167">
    <property type="entry name" value="PRK13648.1"/>
    <property type="match status" value="2"/>
</dbReference>
<evidence type="ECO:0000256" key="8">
    <source>
        <dbReference type="ARBA" id="ARBA00022967"/>
    </source>
</evidence>
<evidence type="ECO:0000313" key="12">
    <source>
        <dbReference type="EMBL" id="KRN46975.1"/>
    </source>
</evidence>
<evidence type="ECO:0000256" key="10">
    <source>
        <dbReference type="ARBA" id="ARBA00025157"/>
    </source>
</evidence>
<proteinExistence type="inferred from homology"/>
<organism evidence="12 13">
    <name type="scientific">Weissella viridescens</name>
    <name type="common">Lactobacillus viridescens</name>
    <dbReference type="NCBI Taxonomy" id="1629"/>
    <lineage>
        <taxon>Bacteria</taxon>
        <taxon>Bacillati</taxon>
        <taxon>Bacillota</taxon>
        <taxon>Bacilli</taxon>
        <taxon>Lactobacillales</taxon>
        <taxon>Lactobacillaceae</taxon>
        <taxon>Weissella</taxon>
    </lineage>
</organism>
<feature type="domain" description="ABC transporter" evidence="11">
    <location>
        <begin position="306"/>
        <end position="542"/>
    </location>
</feature>
<dbReference type="GO" id="GO:0043190">
    <property type="term" value="C:ATP-binding cassette (ABC) transporter complex"/>
    <property type="evidence" value="ECO:0007669"/>
    <property type="project" value="TreeGrafter"/>
</dbReference>
<evidence type="ECO:0000256" key="9">
    <source>
        <dbReference type="ARBA" id="ARBA00023136"/>
    </source>
</evidence>
<dbReference type="SMART" id="SM00382">
    <property type="entry name" value="AAA"/>
    <property type="match status" value="2"/>
</dbReference>
<keyword evidence="4" id="KW-1003">Cell membrane</keyword>
<name>A0A0R2H2F9_WEIVI</name>
<keyword evidence="13" id="KW-1185">Reference proteome</keyword>
<dbReference type="InterPro" id="IPR027417">
    <property type="entry name" value="P-loop_NTPase"/>
</dbReference>
<protein>
    <submittedName>
        <fullName evidence="12">ABC superfamily ATP binding cassette transporter, ABC protein</fullName>
    </submittedName>
</protein>
<dbReference type="InterPro" id="IPR017871">
    <property type="entry name" value="ABC_transporter-like_CS"/>
</dbReference>
<evidence type="ECO:0000256" key="4">
    <source>
        <dbReference type="ARBA" id="ARBA00022475"/>
    </source>
</evidence>